<name>A0ACC0D4C7_9PEZI</name>
<sequence>MRILLIRHGETVDNVAGLYAGSRDSPLTNHGVLQIKRLAAHMAKRCETIGPIKHIFTSNLQRAYQTADTIVEAITESQKSASRDEPPLQVIRLPDLREKDYGSLEGKKYRLKTGNSSDTSTQTDSETKESMKTRVNRFLDRLVPVVDNHVSDHITIMIVAHGIILGVLLAALLERYPPRENTPELVAWSNTGVLQAKLEPIKTEPPVASPVSNDNIGSPAKPNPRSLRLNIELVNNLDHLEGLKKTRGGIGSAKFDTRQRTMDSFFTPASKKRKLEE</sequence>
<protein>
    <submittedName>
        <fullName evidence="1">Phosphoglycerate mutase-like protein</fullName>
    </submittedName>
</protein>
<gene>
    <name evidence="1" type="ORF">F4821DRAFT_236464</name>
</gene>
<organism evidence="1 2">
    <name type="scientific">Hypoxylon rubiginosum</name>
    <dbReference type="NCBI Taxonomy" id="110542"/>
    <lineage>
        <taxon>Eukaryota</taxon>
        <taxon>Fungi</taxon>
        <taxon>Dikarya</taxon>
        <taxon>Ascomycota</taxon>
        <taxon>Pezizomycotina</taxon>
        <taxon>Sordariomycetes</taxon>
        <taxon>Xylariomycetidae</taxon>
        <taxon>Xylariales</taxon>
        <taxon>Hypoxylaceae</taxon>
        <taxon>Hypoxylon</taxon>
    </lineage>
</organism>
<proteinExistence type="predicted"/>
<accession>A0ACC0D4C7</accession>
<evidence type="ECO:0000313" key="2">
    <source>
        <dbReference type="Proteomes" id="UP001497680"/>
    </source>
</evidence>
<dbReference type="Proteomes" id="UP001497680">
    <property type="component" value="Unassembled WGS sequence"/>
</dbReference>
<evidence type="ECO:0000313" key="1">
    <source>
        <dbReference type="EMBL" id="KAI6087428.1"/>
    </source>
</evidence>
<dbReference type="EMBL" id="MU394308">
    <property type="protein sequence ID" value="KAI6087428.1"/>
    <property type="molecule type" value="Genomic_DNA"/>
</dbReference>
<keyword evidence="2" id="KW-1185">Reference proteome</keyword>
<comment type="caution">
    <text evidence="1">The sequence shown here is derived from an EMBL/GenBank/DDBJ whole genome shotgun (WGS) entry which is preliminary data.</text>
</comment>
<reference evidence="1 2" key="1">
    <citation type="journal article" date="2022" name="New Phytol.">
        <title>Ecological generalism drives hyperdiversity of secondary metabolite gene clusters in xylarialean endophytes.</title>
        <authorList>
            <person name="Franco M.E.E."/>
            <person name="Wisecaver J.H."/>
            <person name="Arnold A.E."/>
            <person name="Ju Y.M."/>
            <person name="Slot J.C."/>
            <person name="Ahrendt S."/>
            <person name="Moore L.P."/>
            <person name="Eastman K.E."/>
            <person name="Scott K."/>
            <person name="Konkel Z."/>
            <person name="Mondo S.J."/>
            <person name="Kuo A."/>
            <person name="Hayes R.D."/>
            <person name="Haridas S."/>
            <person name="Andreopoulos B."/>
            <person name="Riley R."/>
            <person name="LaButti K."/>
            <person name="Pangilinan J."/>
            <person name="Lipzen A."/>
            <person name="Amirebrahimi M."/>
            <person name="Yan J."/>
            <person name="Adam C."/>
            <person name="Keymanesh K."/>
            <person name="Ng V."/>
            <person name="Louie K."/>
            <person name="Northen T."/>
            <person name="Drula E."/>
            <person name="Henrissat B."/>
            <person name="Hsieh H.M."/>
            <person name="Youens-Clark K."/>
            <person name="Lutzoni F."/>
            <person name="Miadlikowska J."/>
            <person name="Eastwood D.C."/>
            <person name="Hamelin R.C."/>
            <person name="Grigoriev I.V."/>
            <person name="U'Ren J.M."/>
        </authorList>
    </citation>
    <scope>NUCLEOTIDE SEQUENCE [LARGE SCALE GENOMIC DNA]</scope>
    <source>
        <strain evidence="1 2">ER1909</strain>
    </source>
</reference>